<evidence type="ECO:0000259" key="4">
    <source>
        <dbReference type="PROSITE" id="PS51193"/>
    </source>
</evidence>
<dbReference type="SUPFAM" id="SSF53098">
    <property type="entry name" value="Ribonuclease H-like"/>
    <property type="match status" value="1"/>
</dbReference>
<evidence type="ECO:0000313" key="6">
    <source>
        <dbReference type="EMBL" id="SVA15526.1"/>
    </source>
</evidence>
<reference evidence="6" key="1">
    <citation type="submission" date="2018-05" db="EMBL/GenBank/DDBJ databases">
        <authorList>
            <person name="Lanie J.A."/>
            <person name="Ng W.-L."/>
            <person name="Kazmierczak K.M."/>
            <person name="Andrzejewski T.M."/>
            <person name="Davidsen T.M."/>
            <person name="Wayne K.J."/>
            <person name="Tettelin H."/>
            <person name="Glass J.I."/>
            <person name="Rusch D."/>
            <person name="Podicherti R."/>
            <person name="Tsui H.-C.T."/>
            <person name="Winkler M.E."/>
        </authorList>
    </citation>
    <scope>NUCLEOTIDE SEQUENCE</scope>
</reference>
<evidence type="ECO:0000256" key="1">
    <source>
        <dbReference type="ARBA" id="ARBA00022741"/>
    </source>
</evidence>
<dbReference type="Gene3D" id="3.40.50.300">
    <property type="entry name" value="P-loop containing nucleotide triphosphate hydrolases"/>
    <property type="match status" value="2"/>
</dbReference>
<evidence type="ECO:0000256" key="3">
    <source>
        <dbReference type="ARBA" id="ARBA00022840"/>
    </source>
</evidence>
<name>A0A381THC8_9ZZZZ</name>
<dbReference type="InterPro" id="IPR006555">
    <property type="entry name" value="ATP-dep_Helicase_C"/>
</dbReference>
<keyword evidence="1" id="KW-0547">Nucleotide-binding</keyword>
<dbReference type="EMBL" id="UINC01004599">
    <property type="protein sequence ID" value="SVA15526.1"/>
    <property type="molecule type" value="Genomic_DNA"/>
</dbReference>
<dbReference type="Gene3D" id="3.30.420.10">
    <property type="entry name" value="Ribonuclease H-like superfamily/Ribonuclease H"/>
    <property type="match status" value="1"/>
</dbReference>
<feature type="domain" description="Helicase C-terminal" evidence="5">
    <location>
        <begin position="753"/>
        <end position="929"/>
    </location>
</feature>
<dbReference type="InterPro" id="IPR014013">
    <property type="entry name" value="Helic_SF1/SF2_ATP-bd_DinG/Rad3"/>
</dbReference>
<dbReference type="Pfam" id="PF00929">
    <property type="entry name" value="RNase_T"/>
    <property type="match status" value="1"/>
</dbReference>
<dbReference type="CDD" id="cd06127">
    <property type="entry name" value="DEDDh"/>
    <property type="match status" value="1"/>
</dbReference>
<dbReference type="PANTHER" id="PTHR30231">
    <property type="entry name" value="DNA POLYMERASE III SUBUNIT EPSILON"/>
    <property type="match status" value="1"/>
</dbReference>
<dbReference type="GO" id="GO:0003887">
    <property type="term" value="F:DNA-directed DNA polymerase activity"/>
    <property type="evidence" value="ECO:0007669"/>
    <property type="project" value="InterPro"/>
</dbReference>
<dbReference type="NCBIfam" id="TIGR00573">
    <property type="entry name" value="dnaq"/>
    <property type="match status" value="1"/>
</dbReference>
<dbReference type="InterPro" id="IPR036397">
    <property type="entry name" value="RNaseH_sf"/>
</dbReference>
<keyword evidence="3" id="KW-0067">ATP-binding</keyword>
<organism evidence="6">
    <name type="scientific">marine metagenome</name>
    <dbReference type="NCBI Taxonomy" id="408172"/>
    <lineage>
        <taxon>unclassified sequences</taxon>
        <taxon>metagenomes</taxon>
        <taxon>ecological metagenomes</taxon>
    </lineage>
</organism>
<dbReference type="GO" id="GO:0003677">
    <property type="term" value="F:DNA binding"/>
    <property type="evidence" value="ECO:0007669"/>
    <property type="project" value="InterPro"/>
</dbReference>
<dbReference type="FunFam" id="3.30.420.10:FF:000045">
    <property type="entry name" value="3'-5' exonuclease DinG"/>
    <property type="match status" value="1"/>
</dbReference>
<dbReference type="InterPro" id="IPR001650">
    <property type="entry name" value="Helicase_C-like"/>
</dbReference>
<dbReference type="GO" id="GO:0004386">
    <property type="term" value="F:helicase activity"/>
    <property type="evidence" value="ECO:0007669"/>
    <property type="project" value="InterPro"/>
</dbReference>
<feature type="non-terminal residue" evidence="6">
    <location>
        <position position="1"/>
    </location>
</feature>
<dbReference type="InterPro" id="IPR027417">
    <property type="entry name" value="P-loop_NTPase"/>
</dbReference>
<dbReference type="InterPro" id="IPR012337">
    <property type="entry name" value="RNaseH-like_sf"/>
</dbReference>
<dbReference type="AlphaFoldDB" id="A0A381THC8"/>
<feature type="domain" description="Helicase ATP-binding" evidence="4">
    <location>
        <begin position="261"/>
        <end position="543"/>
    </location>
</feature>
<accession>A0A381THC8</accession>
<gene>
    <name evidence="6" type="ORF">METZ01_LOCUS68380</name>
</gene>
<dbReference type="PROSITE" id="PS51193">
    <property type="entry name" value="HELICASE_ATP_BIND_2"/>
    <property type="match status" value="1"/>
</dbReference>
<sequence length="937" mass="106844">VSNEYSLKELLPFLELDEYISFDLETTGLNPEKDKITEIAASRFVNGEFTEEFTTLINPGIPIPKNISALTGITNKMVENSPIINDVLPDLIEFIGSTPLVAQNINFDYSFINNNLSTTDSPLSENPLYDTLSLARGFIYFHNSFSLGSLCDYYGIKIENAHRAGADALCTGKLFSYLIQEVLSKPLTLIQRVDNLFGNARVFNSNLFKNIIKTSVRLNKIDGLMPAPINNNLSDNFYEFSGSNNTRVPKDPEEWFVEGGAISENWNGFENRSSQTELIKDTFETFTKGHILTAEAGTGLGKSLAYLSSGYLAAKQKQTSLVVSTYTKNLQSQLFSEDIPKLSKAIDQNLNAVIYKGRYNYICRTRLERLLANHNHLIKPQEYENLLPLIIWEWETKSGDINECNGFQINRQKRLWSLVRSERGYCSSKRCSKYDGCFLGKVRIKVEGADIIIINHSLFSNELMRDNSCLPDDFIYVIDEAHHFASVTRDQLVTQVGAKSFDDVFKYFNPGKDNWKKNALNKFPEILKLYKFLAAESKIIQKEIHNFFNSYLDNKRDEINRSDYHINKLLYRNSQEEFIDTEPTPWEVLTNLISFEKNIQKFNALLQENKEDIAGSLNIEFIAINGILKEGLESFTAALDTQSELVQWSSFVQSDYQNLTALNSAPLKVNSFINDNLLSKYSGGVFCSATLMVNDDFRYFSEKVGLDLAVLEQNVIEKVYHSPFHYNDQVKLFVFRGSINVNDPLFMNEIGAQIERIFTSLKKRMLVLCTSFKQTLALKQFIEPKLKDSNFKVFAQAPGISRNVLVRSYLENPHSLLIGTSSFWEGVDFPGDKVEILYIVKTPFDNPYDPLIQAQIEDYKQRGDDAFLEYQVPEAAMRFRQGFGRLIRNMDDSGICIVGDTRLYKRGYGKTILGSLPVEPIPYQTVDSLLYESQKFF</sequence>
<dbReference type="SMART" id="SM00491">
    <property type="entry name" value="HELICc2"/>
    <property type="match status" value="1"/>
</dbReference>
<dbReference type="PANTHER" id="PTHR30231:SF41">
    <property type="entry name" value="DNA POLYMERASE III SUBUNIT EPSILON"/>
    <property type="match status" value="1"/>
</dbReference>
<dbReference type="SUPFAM" id="SSF52540">
    <property type="entry name" value="P-loop containing nucleoside triphosphate hydrolases"/>
    <property type="match status" value="1"/>
</dbReference>
<proteinExistence type="predicted"/>
<dbReference type="SMART" id="SM00479">
    <property type="entry name" value="EXOIII"/>
    <property type="match status" value="1"/>
</dbReference>
<dbReference type="InterPro" id="IPR006054">
    <property type="entry name" value="DnaQ"/>
</dbReference>
<dbReference type="PROSITE" id="PS51194">
    <property type="entry name" value="HELICASE_CTER"/>
    <property type="match status" value="1"/>
</dbReference>
<keyword evidence="2" id="KW-0378">Hydrolase</keyword>
<dbReference type="GO" id="GO:0045004">
    <property type="term" value="P:DNA replication proofreading"/>
    <property type="evidence" value="ECO:0007669"/>
    <property type="project" value="TreeGrafter"/>
</dbReference>
<evidence type="ECO:0000259" key="5">
    <source>
        <dbReference type="PROSITE" id="PS51194"/>
    </source>
</evidence>
<dbReference type="InterPro" id="IPR013520">
    <property type="entry name" value="Ribonucl_H"/>
</dbReference>
<dbReference type="Pfam" id="PF13307">
    <property type="entry name" value="Helicase_C_2"/>
    <property type="match status" value="1"/>
</dbReference>
<evidence type="ECO:0008006" key="7">
    <source>
        <dbReference type="Google" id="ProtNLM"/>
    </source>
</evidence>
<evidence type="ECO:0000256" key="2">
    <source>
        <dbReference type="ARBA" id="ARBA00022801"/>
    </source>
</evidence>
<protein>
    <recommendedName>
        <fullName evidence="7">Helicase ATP-binding domain-containing protein</fullName>
    </recommendedName>
</protein>
<dbReference type="GO" id="GO:0005524">
    <property type="term" value="F:ATP binding"/>
    <property type="evidence" value="ECO:0007669"/>
    <property type="project" value="UniProtKB-KW"/>
</dbReference>
<dbReference type="GO" id="GO:0008408">
    <property type="term" value="F:3'-5' exonuclease activity"/>
    <property type="evidence" value="ECO:0007669"/>
    <property type="project" value="TreeGrafter"/>
</dbReference>
<dbReference type="GO" id="GO:0016818">
    <property type="term" value="F:hydrolase activity, acting on acid anhydrides, in phosphorus-containing anhydrides"/>
    <property type="evidence" value="ECO:0007669"/>
    <property type="project" value="InterPro"/>
</dbReference>
<dbReference type="GO" id="GO:0005829">
    <property type="term" value="C:cytosol"/>
    <property type="evidence" value="ECO:0007669"/>
    <property type="project" value="TreeGrafter"/>
</dbReference>